<dbReference type="Gene3D" id="1.10.10.1190">
    <property type="entry name" value="Antirestriction protein ArdA, domain 3"/>
    <property type="match status" value="1"/>
</dbReference>
<name>A0A0A2DTJ9_9PORP</name>
<dbReference type="Pfam" id="PF07275">
    <property type="entry name" value="ArdA"/>
    <property type="match status" value="1"/>
</dbReference>
<evidence type="ECO:0000313" key="1">
    <source>
        <dbReference type="EMBL" id="KGN87859.1"/>
    </source>
</evidence>
<dbReference type="InterPro" id="IPR041895">
    <property type="entry name" value="ArdA_dom1"/>
</dbReference>
<dbReference type="EMBL" id="JRAI01000007">
    <property type="protein sequence ID" value="KGN87859.1"/>
    <property type="molecule type" value="Genomic_DNA"/>
</dbReference>
<evidence type="ECO:0000313" key="2">
    <source>
        <dbReference type="Proteomes" id="UP000030130"/>
    </source>
</evidence>
<sequence>MEATSLSEARIYVGTYAKYNDGSIEGKWFDLSDFSDKDEFYEACKELHADEEDPEYMFQDWENIPDELIGESWLSDNFFDIRDAMDDLSEDEQEAFMVWCNHGSHDLSTEDAHDLISSFRDDFQGKYNEEEDYAYEVVEQCYELPEFAKTYFDYEKFARDLFMGDYWFEDGFVFRAS</sequence>
<dbReference type="STRING" id="111105.HR09_04110"/>
<dbReference type="RefSeq" id="WP_025003716.1">
    <property type="nucleotide sequence ID" value="NZ_JASBZW010000050.1"/>
</dbReference>
<dbReference type="AlphaFoldDB" id="A0A0A2DTJ9"/>
<dbReference type="OrthoDB" id="944647at2"/>
<dbReference type="Proteomes" id="UP000030130">
    <property type="component" value="Unassembled WGS sequence"/>
</dbReference>
<dbReference type="InterPro" id="IPR041893">
    <property type="entry name" value="ArdA_dom3"/>
</dbReference>
<reference evidence="1 2" key="1">
    <citation type="submission" date="2014-08" db="EMBL/GenBank/DDBJ databases">
        <title>Porphyromonas gulae strain:COT-052_OH1451 Genome sequencing.</title>
        <authorList>
            <person name="Wallis C."/>
            <person name="Deusch O."/>
            <person name="O'Flynn C."/>
            <person name="Davis I."/>
            <person name="Jospin G."/>
            <person name="Darling A.E."/>
            <person name="Coil D.A."/>
            <person name="Alexiev A."/>
            <person name="Horsfall A."/>
            <person name="Kirkwood N."/>
            <person name="Harris S."/>
            <person name="Eisen J.A."/>
        </authorList>
    </citation>
    <scope>NUCLEOTIDE SEQUENCE [LARGE SCALE GENOMIC DNA]</scope>
    <source>
        <strain evidence="2">COT-052 OH1451</strain>
    </source>
</reference>
<accession>A0A0A2DTJ9</accession>
<proteinExistence type="predicted"/>
<dbReference type="Gene3D" id="3.10.20.480">
    <property type="entry name" value="Antirestriction protein ArdA, domain 1"/>
    <property type="match status" value="1"/>
</dbReference>
<dbReference type="InterPro" id="IPR009899">
    <property type="entry name" value="ArdA"/>
</dbReference>
<comment type="caution">
    <text evidence="1">The sequence shown here is derived from an EMBL/GenBank/DDBJ whole genome shotgun (WGS) entry which is preliminary data.</text>
</comment>
<protein>
    <submittedName>
        <fullName evidence="1">Antirestriction protein</fullName>
    </submittedName>
</protein>
<dbReference type="eggNOG" id="COG4734">
    <property type="taxonomic scope" value="Bacteria"/>
</dbReference>
<gene>
    <name evidence="1" type="ORF">HR08_01235</name>
</gene>
<organism evidence="1 2">
    <name type="scientific">Porphyromonas gulae</name>
    <dbReference type="NCBI Taxonomy" id="111105"/>
    <lineage>
        <taxon>Bacteria</taxon>
        <taxon>Pseudomonadati</taxon>
        <taxon>Bacteroidota</taxon>
        <taxon>Bacteroidia</taxon>
        <taxon>Bacteroidales</taxon>
        <taxon>Porphyromonadaceae</taxon>
        <taxon>Porphyromonas</taxon>
    </lineage>
</organism>